<evidence type="ECO:0000259" key="10">
    <source>
        <dbReference type="PROSITE" id="PS50850"/>
    </source>
</evidence>
<dbReference type="NCBIfam" id="TIGR00879">
    <property type="entry name" value="SP"/>
    <property type="match status" value="2"/>
</dbReference>
<feature type="transmembrane region" description="Helical" evidence="9">
    <location>
        <begin position="770"/>
        <end position="790"/>
    </location>
</feature>
<dbReference type="PROSITE" id="PS50850">
    <property type="entry name" value="MFS"/>
    <property type="match status" value="2"/>
</dbReference>
<feature type="transmembrane region" description="Helical" evidence="9">
    <location>
        <begin position="703"/>
        <end position="725"/>
    </location>
</feature>
<feature type="transmembrane region" description="Helical" evidence="9">
    <location>
        <begin position="216"/>
        <end position="235"/>
    </location>
</feature>
<dbReference type="Gene3D" id="1.20.1250.20">
    <property type="entry name" value="MFS general substrate transporter like domains"/>
    <property type="match status" value="2"/>
</dbReference>
<feature type="transmembrane region" description="Helical" evidence="9">
    <location>
        <begin position="649"/>
        <end position="667"/>
    </location>
</feature>
<proteinExistence type="inferred from homology"/>
<gene>
    <name evidence="11" type="ORF">CSSPTR1EN2_LOCUS6601</name>
</gene>
<feature type="transmembrane region" description="Helical" evidence="9">
    <location>
        <begin position="582"/>
        <end position="602"/>
    </location>
</feature>
<keyword evidence="6" id="KW-0769">Symport</keyword>
<comment type="subcellular location">
    <subcellularLocation>
        <location evidence="1">Membrane</location>
        <topology evidence="1">Multi-pass membrane protein</topology>
    </subcellularLocation>
</comment>
<feature type="transmembrane region" description="Helical" evidence="9">
    <location>
        <begin position="354"/>
        <end position="372"/>
    </location>
</feature>
<evidence type="ECO:0000256" key="8">
    <source>
        <dbReference type="ARBA" id="ARBA00023136"/>
    </source>
</evidence>
<comment type="similarity">
    <text evidence="2">Belongs to the major facilitator superfamily. Sugar transporter (TC 2.A.1.1) family.</text>
</comment>
<feature type="transmembrane region" description="Helical" evidence="9">
    <location>
        <begin position="125"/>
        <end position="143"/>
    </location>
</feature>
<evidence type="ECO:0000256" key="1">
    <source>
        <dbReference type="ARBA" id="ARBA00004141"/>
    </source>
</evidence>
<evidence type="ECO:0000256" key="4">
    <source>
        <dbReference type="ARBA" id="ARBA00022597"/>
    </source>
</evidence>
<dbReference type="EMBL" id="OZ019905">
    <property type="protein sequence ID" value="CAK9202826.1"/>
    <property type="molecule type" value="Genomic_DNA"/>
</dbReference>
<feature type="transmembrane region" description="Helical" evidence="9">
    <location>
        <begin position="872"/>
        <end position="898"/>
    </location>
</feature>
<evidence type="ECO:0000256" key="7">
    <source>
        <dbReference type="ARBA" id="ARBA00022989"/>
    </source>
</evidence>
<feature type="transmembrane region" description="Helical" evidence="9">
    <location>
        <begin position="679"/>
        <end position="697"/>
    </location>
</feature>
<dbReference type="InterPro" id="IPR005828">
    <property type="entry name" value="MFS_sugar_transport-like"/>
</dbReference>
<feature type="transmembrane region" description="Helical" evidence="9">
    <location>
        <begin position="737"/>
        <end position="758"/>
    </location>
</feature>
<dbReference type="InterPro" id="IPR005829">
    <property type="entry name" value="Sugar_transporter_CS"/>
</dbReference>
<evidence type="ECO:0000313" key="11">
    <source>
        <dbReference type="EMBL" id="CAK9202826.1"/>
    </source>
</evidence>
<reference evidence="11" key="1">
    <citation type="submission" date="2024-02" db="EMBL/GenBank/DDBJ databases">
        <authorList>
            <consortium name="ELIXIR-Norway"/>
            <consortium name="Elixir Norway"/>
        </authorList>
    </citation>
    <scope>NUCLEOTIDE SEQUENCE</scope>
</reference>
<feature type="transmembrane region" description="Helical" evidence="9">
    <location>
        <begin position="484"/>
        <end position="505"/>
    </location>
</feature>
<dbReference type="PROSITE" id="PS00216">
    <property type="entry name" value="SUGAR_TRANSPORT_1"/>
    <property type="match status" value="2"/>
</dbReference>
<dbReference type="InterPro" id="IPR045262">
    <property type="entry name" value="STP/PLT_plant"/>
</dbReference>
<dbReference type="PRINTS" id="PR00171">
    <property type="entry name" value="SUGRTRNSPORT"/>
</dbReference>
<evidence type="ECO:0000256" key="3">
    <source>
        <dbReference type="ARBA" id="ARBA00022448"/>
    </source>
</evidence>
<feature type="transmembrane region" description="Helical" evidence="9">
    <location>
        <begin position="95"/>
        <end position="113"/>
    </location>
</feature>
<feature type="transmembrane region" description="Helical" evidence="9">
    <location>
        <begin position="1040"/>
        <end position="1061"/>
    </location>
</feature>
<evidence type="ECO:0000256" key="2">
    <source>
        <dbReference type="ARBA" id="ARBA00010992"/>
    </source>
</evidence>
<evidence type="ECO:0000256" key="5">
    <source>
        <dbReference type="ARBA" id="ARBA00022692"/>
    </source>
</evidence>
<dbReference type="InterPro" id="IPR003663">
    <property type="entry name" value="Sugar/inositol_transpt"/>
</dbReference>
<dbReference type="PANTHER" id="PTHR23500">
    <property type="entry name" value="SOLUTE CARRIER FAMILY 2, FACILITATED GLUCOSE TRANSPORTER"/>
    <property type="match status" value="1"/>
</dbReference>
<feature type="transmembrane region" description="Helical" evidence="9">
    <location>
        <begin position="975"/>
        <end position="999"/>
    </location>
</feature>
<feature type="transmembrane region" description="Helical" evidence="9">
    <location>
        <begin position="455"/>
        <end position="472"/>
    </location>
</feature>
<dbReference type="PROSITE" id="PS00217">
    <property type="entry name" value="SUGAR_TRANSPORT_2"/>
    <property type="match status" value="2"/>
</dbReference>
<dbReference type="InterPro" id="IPR044778">
    <property type="entry name" value="MFS_STP/MST-like_plant"/>
</dbReference>
<organism evidence="11 12">
    <name type="scientific">Sphagnum troendelagicum</name>
    <dbReference type="NCBI Taxonomy" id="128251"/>
    <lineage>
        <taxon>Eukaryota</taxon>
        <taxon>Viridiplantae</taxon>
        <taxon>Streptophyta</taxon>
        <taxon>Embryophyta</taxon>
        <taxon>Bryophyta</taxon>
        <taxon>Sphagnophytina</taxon>
        <taxon>Sphagnopsida</taxon>
        <taxon>Sphagnales</taxon>
        <taxon>Sphagnaceae</taxon>
        <taxon>Sphagnum</taxon>
    </lineage>
</organism>
<feature type="transmembrane region" description="Helical" evidence="9">
    <location>
        <begin position="910"/>
        <end position="932"/>
    </location>
</feature>
<dbReference type="Pfam" id="PF00083">
    <property type="entry name" value="Sugar_tr"/>
    <property type="match status" value="2"/>
</dbReference>
<feature type="transmembrane region" description="Helical" evidence="9">
    <location>
        <begin position="28"/>
        <end position="48"/>
    </location>
</feature>
<accession>A0ABP0TR07</accession>
<dbReference type="CDD" id="cd17361">
    <property type="entry name" value="MFS_STP"/>
    <property type="match status" value="2"/>
</dbReference>
<feature type="transmembrane region" description="Helical" evidence="9">
    <location>
        <begin position="423"/>
        <end position="443"/>
    </location>
</feature>
<dbReference type="Proteomes" id="UP001497512">
    <property type="component" value="Chromosome 13"/>
</dbReference>
<keyword evidence="7 9" id="KW-1133">Transmembrane helix</keyword>
<evidence type="ECO:0000256" key="6">
    <source>
        <dbReference type="ARBA" id="ARBA00022847"/>
    </source>
</evidence>
<keyword evidence="5 9" id="KW-0812">Transmembrane</keyword>
<feature type="domain" description="Major facilitator superfamily (MFS) profile" evidence="10">
    <location>
        <begin position="589"/>
        <end position="1065"/>
    </location>
</feature>
<feature type="transmembrane region" description="Helical" evidence="9">
    <location>
        <begin position="944"/>
        <end position="963"/>
    </location>
</feature>
<keyword evidence="8 9" id="KW-0472">Membrane</keyword>
<keyword evidence="4" id="KW-0762">Sugar transport</keyword>
<evidence type="ECO:0000256" key="9">
    <source>
        <dbReference type="SAM" id="Phobius"/>
    </source>
</evidence>
<sequence length="1115" mass="123136">MAFGAGNSVSATGGAGTSAGVKQYEGRITIYVVFASILAASSALMAGYDNAITGGVAQMRNFLEKFFPVVYANERLSARIRNNHSIYCQYNNQPLQAYVASISLAGAMSTLFASYFTRNYGRKSTLLFAGVFFIIGVILKTSAQNLGMLLVGRIITGFGLGFANQAAPIYLCEIAPLKWRGKFGFFFQISIAFGNLIACVINYSNARTGNAFGWRSALGLEAIPAILVTLGALFISETPNSLVQRGYREQGKKTLQRIRGTQDVEVEFEDILIAAKKSPKQNQCAEVDQLNTITMNHVSFSSSFKNVLKSRTSRPPLIISCLIQFFATFASGSIGMAYYALILISTLHFRITTLLFWSMMLGIILLLGTMVGSMAVDKLGRKQLLIIGNFFMFISLIGLAILLSTGIRDGKNLSYSLAPPLLLFLFVFIASSALPWEPLAWLIPSEIFPLETRSVGLSITILVRLLFNFLTLETSLSMLCSFKWGLFLFFAAWVGIAQVFMFFFLPETKGVPIEEMEIVWRRHWFWKRFIPKLDIDCENSPKKQHLDLAPMATNINMALGAGDSVVASGGGISGVKQYEGHITIYVLFASILATSTAVMGGYDAGITGGVAQMNNFLEKFFPAVYARKQLSVKIGSSHNIYCQYSSQALQAYSASISLAAAVSTLFASYFTRNYGRKTTLIYAGVLSIIGVILKAAAQNLGMLLVGRIIIGFGLGFTIQAAPIYVSEIAPFKWRGSLNFFFQVFAEFGQVIASLINYGNARTGNAFGWRISLGLAGIPAIMLTLASLVICETPNSLVQRGYQEKAKKILQQIRGTQDVEVEFEDILIAAKKSTKRDHAKVDQLDTNTMNSISSFSSFNAFQNVLTSKTSQPALIISCFLQFFYTFAIGGTAIAFYVPVLLSTFDFKSTTSLFWSAMLAITMVLSTMVGSVLVDRLGRKQLLITCNFFMFICLIGLAILLSTGIRDGKNLSHSLAPLLLLFIFVFIASSALSWEPLAWLIPSEIFPLETRSAGLSTTMLVRLLFNFLTLETSLSMLCSFKWGLFLFFAAWLVIAQVFIFFFLPETKGVPIEEMEIVWRRHWFWKRFMPKLDIDCENSPKKQHLDLPPMATNINVQN</sequence>
<feature type="transmembrane region" description="Helical" evidence="9">
    <location>
        <begin position="384"/>
        <end position="403"/>
    </location>
</feature>
<feature type="transmembrane region" description="Helical" evidence="9">
    <location>
        <begin position="149"/>
        <end position="171"/>
    </location>
</feature>
<dbReference type="InterPro" id="IPR036259">
    <property type="entry name" value="MFS_trans_sf"/>
</dbReference>
<feature type="transmembrane region" description="Helical" evidence="9">
    <location>
        <begin position="183"/>
        <end position="204"/>
    </location>
</feature>
<protein>
    <recommendedName>
        <fullName evidence="10">Major facilitator superfamily (MFS) profile domain-containing protein</fullName>
    </recommendedName>
</protein>
<feature type="transmembrane region" description="Helical" evidence="9">
    <location>
        <begin position="317"/>
        <end position="342"/>
    </location>
</feature>
<feature type="domain" description="Major facilitator superfamily (MFS) profile" evidence="10">
    <location>
        <begin position="35"/>
        <end position="509"/>
    </location>
</feature>
<evidence type="ECO:0000313" key="12">
    <source>
        <dbReference type="Proteomes" id="UP001497512"/>
    </source>
</evidence>
<dbReference type="PANTHER" id="PTHR23500:SF357">
    <property type="entry name" value="IP12678P"/>
    <property type="match status" value="1"/>
</dbReference>
<dbReference type="InterPro" id="IPR020846">
    <property type="entry name" value="MFS_dom"/>
</dbReference>
<dbReference type="SUPFAM" id="SSF103473">
    <property type="entry name" value="MFS general substrate transporter"/>
    <property type="match status" value="2"/>
</dbReference>
<name>A0ABP0TR07_9BRYO</name>
<keyword evidence="3" id="KW-0813">Transport</keyword>
<keyword evidence="12" id="KW-1185">Reference proteome</keyword>